<evidence type="ECO:0000256" key="5">
    <source>
        <dbReference type="SAM" id="MobiDB-lite"/>
    </source>
</evidence>
<dbReference type="Proteomes" id="UP001217838">
    <property type="component" value="Unassembled WGS sequence"/>
</dbReference>
<dbReference type="PROSITE" id="PS51898">
    <property type="entry name" value="TYR_RECOMBINASE"/>
    <property type="match status" value="1"/>
</dbReference>
<dbReference type="PANTHER" id="PTHR30629:SF2">
    <property type="entry name" value="PROPHAGE INTEGRASE INTS-RELATED"/>
    <property type="match status" value="1"/>
</dbReference>
<dbReference type="InterPro" id="IPR011010">
    <property type="entry name" value="DNA_brk_join_enz"/>
</dbReference>
<dbReference type="InterPro" id="IPR038488">
    <property type="entry name" value="Integrase_DNA-bd_sf"/>
</dbReference>
<evidence type="ECO:0000256" key="2">
    <source>
        <dbReference type="ARBA" id="ARBA00022908"/>
    </source>
</evidence>
<dbReference type="InterPro" id="IPR025166">
    <property type="entry name" value="Integrase_DNA_bind_dom"/>
</dbReference>
<organism evidence="7 8">
    <name type="scientific">Nannocystis radixulma</name>
    <dbReference type="NCBI Taxonomy" id="2995305"/>
    <lineage>
        <taxon>Bacteria</taxon>
        <taxon>Pseudomonadati</taxon>
        <taxon>Myxococcota</taxon>
        <taxon>Polyangia</taxon>
        <taxon>Nannocystales</taxon>
        <taxon>Nannocystaceae</taxon>
        <taxon>Nannocystis</taxon>
    </lineage>
</organism>
<reference evidence="7 8" key="1">
    <citation type="submission" date="2022-11" db="EMBL/GenBank/DDBJ databases">
        <title>Minimal conservation of predation-associated metabolite biosynthetic gene clusters underscores biosynthetic potential of Myxococcota including descriptions for ten novel species: Archangium lansinium sp. nov., Myxococcus landrumus sp. nov., Nannocystis bai.</title>
        <authorList>
            <person name="Ahearne A."/>
            <person name="Stevens C."/>
            <person name="Dowd S."/>
        </authorList>
    </citation>
    <scope>NUCLEOTIDE SEQUENCE [LARGE SCALE GENOMIC DNA]</scope>
    <source>
        <strain evidence="7 8">NCELM</strain>
    </source>
</reference>
<evidence type="ECO:0000256" key="4">
    <source>
        <dbReference type="ARBA" id="ARBA00023172"/>
    </source>
</evidence>
<proteinExistence type="inferred from homology"/>
<evidence type="ECO:0000313" key="8">
    <source>
        <dbReference type="Proteomes" id="UP001217838"/>
    </source>
</evidence>
<gene>
    <name evidence="7" type="ORF">POL58_50555</name>
</gene>
<accession>A0ABT5BR83</accession>
<keyword evidence="4" id="KW-0233">DNA recombination</keyword>
<keyword evidence="2" id="KW-0229">DNA integration</keyword>
<keyword evidence="3" id="KW-0238">DNA-binding</keyword>
<evidence type="ECO:0000256" key="1">
    <source>
        <dbReference type="ARBA" id="ARBA00008857"/>
    </source>
</evidence>
<dbReference type="InterPro" id="IPR013762">
    <property type="entry name" value="Integrase-like_cat_sf"/>
</dbReference>
<feature type="region of interest" description="Disordered" evidence="5">
    <location>
        <begin position="83"/>
        <end position="104"/>
    </location>
</feature>
<comment type="similarity">
    <text evidence="1">Belongs to the 'phage' integrase family.</text>
</comment>
<dbReference type="Pfam" id="PF00589">
    <property type="entry name" value="Phage_integrase"/>
    <property type="match status" value="1"/>
</dbReference>
<name>A0ABT5BR83_9BACT</name>
<comment type="caution">
    <text evidence="7">The sequence shown here is derived from an EMBL/GenBank/DDBJ whole genome shotgun (WGS) entry which is preliminary data.</text>
</comment>
<feature type="domain" description="Tyr recombinase" evidence="6">
    <location>
        <begin position="206"/>
        <end position="389"/>
    </location>
</feature>
<dbReference type="Gene3D" id="3.30.160.390">
    <property type="entry name" value="Integrase, DNA-binding domain"/>
    <property type="match status" value="1"/>
</dbReference>
<dbReference type="EMBL" id="JAQNDN010000029">
    <property type="protein sequence ID" value="MDC0676075.1"/>
    <property type="molecule type" value="Genomic_DNA"/>
</dbReference>
<dbReference type="Gene3D" id="1.10.150.130">
    <property type="match status" value="1"/>
</dbReference>
<keyword evidence="8" id="KW-1185">Reference proteome</keyword>
<dbReference type="InterPro" id="IPR010998">
    <property type="entry name" value="Integrase_recombinase_N"/>
</dbReference>
<evidence type="ECO:0000256" key="3">
    <source>
        <dbReference type="ARBA" id="ARBA00023125"/>
    </source>
</evidence>
<dbReference type="InterPro" id="IPR050808">
    <property type="entry name" value="Phage_Integrase"/>
</dbReference>
<dbReference type="Gene3D" id="1.10.443.10">
    <property type="entry name" value="Intergrase catalytic core"/>
    <property type="match status" value="1"/>
</dbReference>
<dbReference type="InterPro" id="IPR004107">
    <property type="entry name" value="Integrase_SAM-like_N"/>
</dbReference>
<dbReference type="RefSeq" id="WP_272011775.1">
    <property type="nucleotide sequence ID" value="NZ_JAQNDN010000029.1"/>
</dbReference>
<dbReference type="PANTHER" id="PTHR30629">
    <property type="entry name" value="PROPHAGE INTEGRASE"/>
    <property type="match status" value="1"/>
</dbReference>
<dbReference type="InterPro" id="IPR002104">
    <property type="entry name" value="Integrase_catalytic"/>
</dbReference>
<evidence type="ECO:0000313" key="7">
    <source>
        <dbReference type="EMBL" id="MDC0676075.1"/>
    </source>
</evidence>
<dbReference type="SUPFAM" id="SSF56349">
    <property type="entry name" value="DNA breaking-rejoining enzymes"/>
    <property type="match status" value="1"/>
</dbReference>
<feature type="region of interest" description="Disordered" evidence="5">
    <location>
        <begin position="399"/>
        <end position="418"/>
    </location>
</feature>
<sequence>MLTNTQAREAKPRDVKYEITCDSLAGFVLRVLPSGKKVFFARYRDAANKDHRHRLGLMTPAFGADEARKIAMVILAQQGAGASVSAPKSGGPTPETAPSSGSKAPTIREFARRFEQDHVDMYLKPRTAEKYRRVLRLYVLPEFGSKRMDDITPADVQRAHNKLKPMPCAANYMRCVLSVMYSKWELWDRTAYRNPATAVQRFEEREVERFLTPEERQALERVLAAAEKIRSGKPGHIGREAIWGVRLLMLTGMRRDEIRDLRWEQVAWRQKMLRLPDSKGGKRDVIVADEVMALLGAIAAAKGNPKRGLVVCSKNGKKLYSLDRSWARARKLAGLTDVHLHDLRHSVASDAIMNGVPLEVVGKMLGHKNYRTTQRYAHIADYVLRDAVNLTSKVIVRAGRSGAKAKPPKGSPTRPRLR</sequence>
<dbReference type="CDD" id="cd00796">
    <property type="entry name" value="INT_Rci_Hp1_C"/>
    <property type="match status" value="1"/>
</dbReference>
<protein>
    <submittedName>
        <fullName evidence="7">Site-specific integrase</fullName>
    </submittedName>
</protein>
<dbReference type="Pfam" id="PF13356">
    <property type="entry name" value="Arm-DNA-bind_3"/>
    <property type="match status" value="1"/>
</dbReference>
<dbReference type="Pfam" id="PF14659">
    <property type="entry name" value="Phage_int_SAM_3"/>
    <property type="match status" value="1"/>
</dbReference>
<evidence type="ECO:0000259" key="6">
    <source>
        <dbReference type="PROSITE" id="PS51898"/>
    </source>
</evidence>